<reference evidence="5 6" key="1">
    <citation type="submission" date="2015-09" db="EMBL/GenBank/DDBJ databases">
        <title>Draft genome of the parasitic nematode Teladorsagia circumcincta isolate WARC Sus (inbred).</title>
        <authorList>
            <person name="Mitreva M."/>
        </authorList>
    </citation>
    <scope>NUCLEOTIDE SEQUENCE [LARGE SCALE GENOMIC DNA]</scope>
    <source>
        <strain evidence="5 6">S</strain>
    </source>
</reference>
<organism evidence="5 6">
    <name type="scientific">Teladorsagia circumcincta</name>
    <name type="common">Brown stomach worm</name>
    <name type="synonym">Ostertagia circumcincta</name>
    <dbReference type="NCBI Taxonomy" id="45464"/>
    <lineage>
        <taxon>Eukaryota</taxon>
        <taxon>Metazoa</taxon>
        <taxon>Ecdysozoa</taxon>
        <taxon>Nematoda</taxon>
        <taxon>Chromadorea</taxon>
        <taxon>Rhabditida</taxon>
        <taxon>Rhabditina</taxon>
        <taxon>Rhabditomorpha</taxon>
        <taxon>Strongyloidea</taxon>
        <taxon>Trichostrongylidae</taxon>
        <taxon>Teladorsagia</taxon>
    </lineage>
</organism>
<keyword evidence="3" id="KW-0720">Serine protease</keyword>
<protein>
    <submittedName>
        <fullName evidence="5">Trypsin</fullName>
    </submittedName>
</protein>
<dbReference type="InterPro" id="IPR001314">
    <property type="entry name" value="Peptidase_S1A"/>
</dbReference>
<dbReference type="InterPro" id="IPR051487">
    <property type="entry name" value="Ser/Thr_Proteases_Immune/Dev"/>
</dbReference>
<keyword evidence="6" id="KW-1185">Reference proteome</keyword>
<proteinExistence type="inferred from homology"/>
<keyword evidence="3" id="KW-0378">Hydrolase</keyword>
<dbReference type="PANTHER" id="PTHR24256">
    <property type="entry name" value="TRYPTASE-RELATED"/>
    <property type="match status" value="1"/>
</dbReference>
<dbReference type="PROSITE" id="PS00134">
    <property type="entry name" value="TRYPSIN_HIS"/>
    <property type="match status" value="1"/>
</dbReference>
<dbReference type="InterPro" id="IPR009003">
    <property type="entry name" value="Peptidase_S1_PA"/>
</dbReference>
<name>A0A2G9UN95_TELCI</name>
<dbReference type="Pfam" id="PF00089">
    <property type="entry name" value="Trypsin"/>
    <property type="match status" value="2"/>
</dbReference>
<dbReference type="AlphaFoldDB" id="A0A2G9UN95"/>
<evidence type="ECO:0000256" key="2">
    <source>
        <dbReference type="ARBA" id="ARBA00024195"/>
    </source>
</evidence>
<dbReference type="InterPro" id="IPR018114">
    <property type="entry name" value="TRYPSIN_HIS"/>
</dbReference>
<dbReference type="GO" id="GO:0004252">
    <property type="term" value="F:serine-type endopeptidase activity"/>
    <property type="evidence" value="ECO:0007669"/>
    <property type="project" value="InterPro"/>
</dbReference>
<dbReference type="GO" id="GO:0006508">
    <property type="term" value="P:proteolysis"/>
    <property type="evidence" value="ECO:0007669"/>
    <property type="project" value="UniProtKB-KW"/>
</dbReference>
<dbReference type="InterPro" id="IPR043504">
    <property type="entry name" value="Peptidase_S1_PA_chymotrypsin"/>
</dbReference>
<dbReference type="Proteomes" id="UP000230423">
    <property type="component" value="Unassembled WGS sequence"/>
</dbReference>
<evidence type="ECO:0000313" key="5">
    <source>
        <dbReference type="EMBL" id="PIO71677.1"/>
    </source>
</evidence>
<keyword evidence="3" id="KW-0645">Protease</keyword>
<dbReference type="SMART" id="SM00020">
    <property type="entry name" value="Tryp_SPc"/>
    <property type="match status" value="1"/>
</dbReference>
<dbReference type="InterPro" id="IPR001254">
    <property type="entry name" value="Trypsin_dom"/>
</dbReference>
<dbReference type="InterPro" id="IPR033116">
    <property type="entry name" value="TRYPSIN_SER"/>
</dbReference>
<dbReference type="PROSITE" id="PS50240">
    <property type="entry name" value="TRYPSIN_DOM"/>
    <property type="match status" value="1"/>
</dbReference>
<dbReference type="EMBL" id="KZ345883">
    <property type="protein sequence ID" value="PIO71677.1"/>
    <property type="molecule type" value="Genomic_DNA"/>
</dbReference>
<evidence type="ECO:0000256" key="3">
    <source>
        <dbReference type="RuleBase" id="RU363034"/>
    </source>
</evidence>
<comment type="similarity">
    <text evidence="2">Belongs to the peptidase S1 family. CLIP subfamily.</text>
</comment>
<dbReference type="PROSITE" id="PS00135">
    <property type="entry name" value="TRYPSIN_SER"/>
    <property type="match status" value="1"/>
</dbReference>
<sequence length="313" mass="34769">MSKLSKQETRTSHNMLTFVRFNSRRISSQPCVTPDYRAATHTYSNTTVDTHTTKQAAPECAGYVQRHKSFGGHAAKQYQYPWLAALVVGGFECSGSLISPHHVLTAAHCVFDNTGVKKTREACKQANHSTRRLRKGWKMFVGTRCDDPRKCKGFWLTPNQVHYHEDFDACAGDNDIAIFEHEEKIPNFMATPICLPPKSIKISHKIKAAGAGLTGPEISDPEQQAKGFQYIEDIVMGDSGGPLFQLNKHKKYTQVGITSSGNSCDANFNATADDAEDLGYHGSFDYYTDIREYIDWICGKTGSARHATIHAIS</sequence>
<dbReference type="OrthoDB" id="5796227at2759"/>
<feature type="domain" description="Peptidase S1" evidence="4">
    <location>
        <begin position="69"/>
        <end position="302"/>
    </location>
</feature>
<dbReference type="Gene3D" id="2.40.10.10">
    <property type="entry name" value="Trypsin-like serine proteases"/>
    <property type="match status" value="2"/>
</dbReference>
<evidence type="ECO:0000259" key="4">
    <source>
        <dbReference type="PROSITE" id="PS50240"/>
    </source>
</evidence>
<evidence type="ECO:0000313" key="6">
    <source>
        <dbReference type="Proteomes" id="UP000230423"/>
    </source>
</evidence>
<accession>A0A2G9UN95</accession>
<dbReference type="PRINTS" id="PR00722">
    <property type="entry name" value="CHYMOTRYPSIN"/>
</dbReference>
<gene>
    <name evidence="5" type="ORF">TELCIR_06418</name>
</gene>
<keyword evidence="1" id="KW-1015">Disulfide bond</keyword>
<evidence type="ECO:0000256" key="1">
    <source>
        <dbReference type="ARBA" id="ARBA00023157"/>
    </source>
</evidence>
<dbReference type="SUPFAM" id="SSF50494">
    <property type="entry name" value="Trypsin-like serine proteases"/>
    <property type="match status" value="1"/>
</dbReference>